<feature type="compositionally biased region" description="Basic and acidic residues" evidence="1">
    <location>
        <begin position="1337"/>
        <end position="1347"/>
    </location>
</feature>
<feature type="compositionally biased region" description="Acidic residues" evidence="1">
    <location>
        <begin position="1311"/>
        <end position="1336"/>
    </location>
</feature>
<feature type="compositionally biased region" description="Polar residues" evidence="1">
    <location>
        <begin position="1377"/>
        <end position="1388"/>
    </location>
</feature>
<proteinExistence type="predicted"/>
<dbReference type="EMBL" id="LSRX01000018">
    <property type="protein sequence ID" value="OLQ14202.1"/>
    <property type="molecule type" value="Genomic_DNA"/>
</dbReference>
<gene>
    <name evidence="2" type="ORF">AK812_SmicGene1653</name>
</gene>
<dbReference type="OrthoDB" id="410634at2759"/>
<protein>
    <submittedName>
        <fullName evidence="2">Uncharacterized protein</fullName>
    </submittedName>
</protein>
<feature type="compositionally biased region" description="Low complexity" evidence="1">
    <location>
        <begin position="93"/>
        <end position="105"/>
    </location>
</feature>
<organism evidence="2 3">
    <name type="scientific">Symbiodinium microadriaticum</name>
    <name type="common">Dinoflagellate</name>
    <name type="synonym">Zooxanthella microadriatica</name>
    <dbReference type="NCBI Taxonomy" id="2951"/>
    <lineage>
        <taxon>Eukaryota</taxon>
        <taxon>Sar</taxon>
        <taxon>Alveolata</taxon>
        <taxon>Dinophyceae</taxon>
        <taxon>Suessiales</taxon>
        <taxon>Symbiodiniaceae</taxon>
        <taxon>Symbiodinium</taxon>
    </lineage>
</organism>
<evidence type="ECO:0000313" key="3">
    <source>
        <dbReference type="Proteomes" id="UP000186817"/>
    </source>
</evidence>
<keyword evidence="3" id="KW-1185">Reference proteome</keyword>
<evidence type="ECO:0000313" key="2">
    <source>
        <dbReference type="EMBL" id="OLQ14202.1"/>
    </source>
</evidence>
<feature type="region of interest" description="Disordered" evidence="1">
    <location>
        <begin position="85"/>
        <end position="105"/>
    </location>
</feature>
<feature type="region of interest" description="Disordered" evidence="1">
    <location>
        <begin position="1306"/>
        <end position="1388"/>
    </location>
</feature>
<reference evidence="2 3" key="1">
    <citation type="submission" date="2016-02" db="EMBL/GenBank/DDBJ databases">
        <title>Genome analysis of coral dinoflagellate symbionts highlights evolutionary adaptations to a symbiotic lifestyle.</title>
        <authorList>
            <person name="Aranda M."/>
            <person name="Li Y."/>
            <person name="Liew Y.J."/>
            <person name="Baumgarten S."/>
            <person name="Simakov O."/>
            <person name="Wilson M."/>
            <person name="Piel J."/>
            <person name="Ashoor H."/>
            <person name="Bougouffa S."/>
            <person name="Bajic V.B."/>
            <person name="Ryu T."/>
            <person name="Ravasi T."/>
            <person name="Bayer T."/>
            <person name="Micklem G."/>
            <person name="Kim H."/>
            <person name="Bhak J."/>
            <person name="Lajeunesse T.C."/>
            <person name="Voolstra C.R."/>
        </authorList>
    </citation>
    <scope>NUCLEOTIDE SEQUENCE [LARGE SCALE GENOMIC DNA]</scope>
    <source>
        <strain evidence="2 3">CCMP2467</strain>
    </source>
</reference>
<name>A0A1Q9F3I9_SYMMI</name>
<dbReference type="Proteomes" id="UP000186817">
    <property type="component" value="Unassembled WGS sequence"/>
</dbReference>
<accession>A0A1Q9F3I9</accession>
<evidence type="ECO:0000256" key="1">
    <source>
        <dbReference type="SAM" id="MobiDB-lite"/>
    </source>
</evidence>
<comment type="caution">
    <text evidence="2">The sequence shown here is derived from an EMBL/GenBank/DDBJ whole genome shotgun (WGS) entry which is preliminary data.</text>
</comment>
<sequence length="1388" mass="156140">MLCKKIQNVIDESEECLCAADEKDCAELCRTFHEYVATEIYKVYLQKGGRLSLLRQAVGQVVERNTTDLPMPPLPIPTEELHLKASTSTADVAGEPAAGEPAAASSQAIDWEWRFMESGRDVISVVQIQETKAPAWNGYRHFFSLNETWRFRTDFASWYSKTFHGSTLPLLREWDFASAHVLRRSSYKGQQQFHDVGLKLPVDSASLPGHVACIAGILQNRGCTKPAYDAAWNMLDVWDRHLAVDRSFPLLPHVIGSDVHVRNNRIRMQELQAAFQAVEMQSYMGLFQKYFPNDTVEVTLGKLLFVMLCARSHPTLRSNEDFQRCTKRTVHVWCQSVHRRMLADDTPLLSQCPDPGRCGSYHPMSREARRKGSPAMKMHLLSRFAAKGGGYVTTAGELSLHELGLVSETSRVAGRVAGEFVMRYLAKLSGIAQDVRRTAQGSSEPFVLNLALDASRVAKQQVLALHFKLDHRHGDMVQVLPDSHPCHDGKTTLAALNTAVDAALGVGPDCAKELRKMGKHLKTYRGSTKALIHAVRNSIQLLLPDYNFQDSVPDVLLTPAEEGSRYQLSLASREMLDVGNDRAAHFIWNPERRKTAQDFYPRNKQNMVRLVLSADEGTEGFLMYQHLSHHGVHIMFWGDTSHRLHRKQAGAIAQVPEAAALLRRLTKLFRTSRAPWDSSRFGRMGQAARLRLLTALQESDDASMLEAVMAGIARDNCVPLTAMTPERALDLLLADPGGLHWSKDDCKEGRWFAWWDHSKKTDRTWSLQWLSILFSFLEHGDCPDAKSADADEGDVSVQDTKSLRALTWQVLSDSTNQDKMRSMLSIFKPGRQYMASMEGTCAASENSDLQNNGLAHLRHATHLADGSRTRKLVKQTLASSTPISVLEYINAAEAARDCTCQETLSFHTSLLISWLANVVEIEDYARSYPWKAVLALQEVNWPNQLEELRVEWAFIQVLDHAPRGSALARLFPWTRWQSTRELFIEAESIGFRADHVHSGAVRVLACSLAGWTKANEAPVLQSLQCELMFNDMRDAERRHKKADFTKASNVCCAGIRSSWNRSPAESVHLNNLDWVEDEGFKALRAQVLNASRQNDKQLGISLQSLISDRNCSHLTKPHVFCERLRLYRSLLAFFAKKTCNQQEVQRRVDDAWPSALLGPGCVWLFDNKWFLILKTSQYFVRCLELKMKEASPEAKLFVFESCNVWDSMDVRLEGQSFGLACPCVLEDCGLALQVNNFLTLPEYFCRHTILTVAAGTALQYCKWKGIKAAAKANHRERVRMILTDARMDGDYIRECCESVPVKEKKKKEGLNESDGDDEEEDDLADELDYMNEDLENNDDHGQAKPEVADNAADDTEQQKNEEQGPAPVPADGHAGASSRQAVCSQFFL</sequence>